<protein>
    <submittedName>
        <fullName evidence="2">Uncharacterized protein</fullName>
    </submittedName>
</protein>
<evidence type="ECO:0000313" key="2">
    <source>
        <dbReference type="EMBL" id="KAJ8866786.1"/>
    </source>
</evidence>
<proteinExistence type="predicted"/>
<feature type="region of interest" description="Disordered" evidence="1">
    <location>
        <begin position="359"/>
        <end position="382"/>
    </location>
</feature>
<accession>A0ABQ9G5N1</accession>
<dbReference type="Proteomes" id="UP001159363">
    <property type="component" value="Chromosome 15"/>
</dbReference>
<name>A0ABQ9G5N1_9NEOP</name>
<dbReference type="EMBL" id="JARBHB010000016">
    <property type="protein sequence ID" value="KAJ8866786.1"/>
    <property type="molecule type" value="Genomic_DNA"/>
</dbReference>
<gene>
    <name evidence="2" type="ORF">PR048_032647</name>
</gene>
<evidence type="ECO:0000256" key="1">
    <source>
        <dbReference type="SAM" id="MobiDB-lite"/>
    </source>
</evidence>
<comment type="caution">
    <text evidence="2">The sequence shown here is derived from an EMBL/GenBank/DDBJ whole genome shotgun (WGS) entry which is preliminary data.</text>
</comment>
<evidence type="ECO:0000313" key="3">
    <source>
        <dbReference type="Proteomes" id="UP001159363"/>
    </source>
</evidence>
<reference evidence="2 3" key="1">
    <citation type="submission" date="2023-02" db="EMBL/GenBank/DDBJ databases">
        <title>LHISI_Scaffold_Assembly.</title>
        <authorList>
            <person name="Stuart O.P."/>
            <person name="Cleave R."/>
            <person name="Magrath M.J.L."/>
            <person name="Mikheyev A.S."/>
        </authorList>
    </citation>
    <scope>NUCLEOTIDE SEQUENCE [LARGE SCALE GENOMIC DNA]</scope>
    <source>
        <strain evidence="2">Daus_M_001</strain>
        <tissue evidence="2">Leg muscle</tissue>
    </source>
</reference>
<organism evidence="2 3">
    <name type="scientific">Dryococelus australis</name>
    <dbReference type="NCBI Taxonomy" id="614101"/>
    <lineage>
        <taxon>Eukaryota</taxon>
        <taxon>Metazoa</taxon>
        <taxon>Ecdysozoa</taxon>
        <taxon>Arthropoda</taxon>
        <taxon>Hexapoda</taxon>
        <taxon>Insecta</taxon>
        <taxon>Pterygota</taxon>
        <taxon>Neoptera</taxon>
        <taxon>Polyneoptera</taxon>
        <taxon>Phasmatodea</taxon>
        <taxon>Verophasmatodea</taxon>
        <taxon>Anareolatae</taxon>
        <taxon>Phasmatidae</taxon>
        <taxon>Eurycanthinae</taxon>
        <taxon>Dryococelus</taxon>
    </lineage>
</organism>
<sequence length="1408" mass="154064">MHSGRPSVIQEDLGSDPGQAILSSVSHGFPKSLQANGGMVPYHRLEADSFTAIASLRQFGPPFMTSLSTRHLGLAHLAKGCSREVSMEHRRNVRTGEGEIPEKTRRAAALSGTIPTYENPGLQRESNPVRLDGRGDRISLERVAAASLTPVMHEEDDLARVIISTGQDPRHHSLCYMLQAAPQETSGLSRRPGSVFALVTNPKTASSTGWIFIIPLRASEASSISCIGCSRREQIVGSRTVETCSSKKNLLWSSVPVIIVSSLVRNFVFVSVFVCAVLVRHCTWPPVAAWSVSEPENCPGICSSVLRPSGDDVHATGKFTGARCLGKASVPEKLRFTMAAACAQASPCCGTPAERTTSLQHRRHESGGPCANRSSVPEPSRHLRKRTSRVLMLVSAAPYPDTNIVDVQSEARHSSGKDKATPLPTFRCTNGVTEGLCIWLTGFLGVLSFIPRPCALLLVYLKATGAWKQIDGRVAVTRKRTSAVALNAQVRPTPENGGLKTSRGARKLELAITTRWSRCHLPYTMRIPHEWPPLSLLRPFLGDPVVQLRAVLPPPSSSTPSSSTVRHDEGPPDIISYSHLTITRDSEISRIHLGNKLDSTINCALEPRLVVRWLIPQFHSFIADQVERYTILVLLQTTLTGHCRRSSFQLYHTPGFSVRPLLQTLTTGAHLGLYSSVSLAQKALRTTNHAEWDVEVTIRTFKQRLFQDVHSFQGNERQSPGLMPLKRCVSRARGAEKGKRCGAAASKLMHILRALPFLCDQLCIASRAMVSRSPIAQSASRILHCLILAVADFPSAAHFFSRLFFYRSELSHSATQPLSHSATQPLIHSSTPTQLTARSPAAIFIASAVTISKVQRALSRAERTSVIQSILQINAEMNTTRVNRMSSKICYSVGTLSVTDMLPPSLALLPLSYNYSLSSSSLARVAASDTSGTPLRVGVRPLSHVRSAIVLCNKQYGELVKIRNHEAGCCEHHQAKGCQAKLAAGRKLTMATVVVATARVRYPKQGWAVPRRRRAAREIFAARTARLAVRVRRQEIAAAETSQPAVVSALSLPGRPVRCIRDSNPEPLLLEAVNVYWVIHSGVWGRHVCASRQMPGGESGFRKATRRLLQWNTKRFLQGLVKMGRGNADSSYTIPENLQQRIAPSIKTRCLGPNTEAFQSAALTPPTHVQSDEANANVNLTKGRRIHNVPTRDLPFLPPLRSGAAPYAPRFTLIGSQYLYVKSSPNLSTPHNPGGMPSPLLSFQDSVGNSELSSASRQEFWCIEPVDHSQVQTYLRTHGLTYVDFVAPCPGNAALSIILLCSGGASIEDRQSGWGFRPAEIDPASDISVRYAGTSMYWGGLRRRWVKRNFDREGEGGRTLEVTAYALEAGRPWQSRRLVGCSSVTIKNDGSRQPQRALITPASLSWQV</sequence>
<keyword evidence="3" id="KW-1185">Reference proteome</keyword>